<dbReference type="AlphaFoldDB" id="A0A9D2WML4"/>
<comment type="similarity">
    <text evidence="2">Belongs to the cation diffusion facilitator (CDF) transporter (TC 2.A.4) family.</text>
</comment>
<dbReference type="InterPro" id="IPR027469">
    <property type="entry name" value="Cation_efflux_TMD_sf"/>
</dbReference>
<dbReference type="InterPro" id="IPR027470">
    <property type="entry name" value="Cation_efflux_CTD"/>
</dbReference>
<evidence type="ECO:0000256" key="5">
    <source>
        <dbReference type="ARBA" id="ARBA00022989"/>
    </source>
</evidence>
<evidence type="ECO:0000256" key="6">
    <source>
        <dbReference type="ARBA" id="ARBA00023136"/>
    </source>
</evidence>
<feature type="transmembrane region" description="Helical" evidence="7">
    <location>
        <begin position="182"/>
        <end position="200"/>
    </location>
</feature>
<dbReference type="PANTHER" id="PTHR43840">
    <property type="entry name" value="MITOCHONDRIAL METAL TRANSPORTER 1-RELATED"/>
    <property type="match status" value="1"/>
</dbReference>
<proteinExistence type="inferred from homology"/>
<feature type="domain" description="Cation efflux protein cytoplasmic" evidence="10">
    <location>
        <begin position="212"/>
        <end position="287"/>
    </location>
</feature>
<keyword evidence="6 7" id="KW-0472">Membrane</keyword>
<evidence type="ECO:0000256" key="4">
    <source>
        <dbReference type="ARBA" id="ARBA00022692"/>
    </source>
</evidence>
<dbReference type="SUPFAM" id="SSF161111">
    <property type="entry name" value="Cation efflux protein transmembrane domain-like"/>
    <property type="match status" value="1"/>
</dbReference>
<feature type="domain" description="Dinitrogenase iron-molybdenum cofactor biosynthesis" evidence="9">
    <location>
        <begin position="304"/>
        <end position="365"/>
    </location>
</feature>
<feature type="transmembrane region" description="Helical" evidence="7">
    <location>
        <begin position="118"/>
        <end position="136"/>
    </location>
</feature>
<sequence length="384" mass="42948">MILQLKEVNGMEEGERTALLAIAMNLVIFGIKYVSASATGSIALKAEAFHTLADFVASLTVFTGLKIAKRKTKSFPYGLYKIENLMSVIISLVILYTGYEIILDVINTDLTELRNSGFAIFSLLIATFLTFWFSNYERKIGHKINSPILLADSSHIRIDVLSNLIVLLVVVASLFGFHFDKIAALIVVIFIVKTGIQILMDGIRVLLDASVDYETLSKVEKIILDTPQIIKLKTLTGRNSGRYKFIEADIVLKTHNLDRAHFIAERVERITKEEIKNIDQVQIHYEPLQKEEIIYVLPLTEDKTSISPHFGEAPCFMLVTFKSGTETASKTEILTNPYANIQKGKGILAAELIVKNMVDFVLVKNGFESKGPHYVFSDANIELV</sequence>
<comment type="caution">
    <text evidence="11">The sequence shown here is derived from an EMBL/GenBank/DDBJ whole genome shotgun (WGS) entry which is preliminary data.</text>
</comment>
<dbReference type="Gene3D" id="3.30.70.1350">
    <property type="entry name" value="Cation efflux protein, cytoplasmic domain"/>
    <property type="match status" value="1"/>
</dbReference>
<evidence type="ECO:0000256" key="3">
    <source>
        <dbReference type="ARBA" id="ARBA00022448"/>
    </source>
</evidence>
<feature type="transmembrane region" description="Helical" evidence="7">
    <location>
        <begin position="18"/>
        <end position="36"/>
    </location>
</feature>
<dbReference type="Gene3D" id="1.20.1510.10">
    <property type="entry name" value="Cation efflux protein transmembrane domain"/>
    <property type="match status" value="1"/>
</dbReference>
<evidence type="ECO:0000259" key="9">
    <source>
        <dbReference type="Pfam" id="PF02579"/>
    </source>
</evidence>
<dbReference type="Gene3D" id="3.30.420.130">
    <property type="entry name" value="Dinitrogenase iron-molybdenum cofactor biosynthesis domain"/>
    <property type="match status" value="1"/>
</dbReference>
<evidence type="ECO:0000259" key="8">
    <source>
        <dbReference type="Pfam" id="PF01545"/>
    </source>
</evidence>
<comment type="subcellular location">
    <subcellularLocation>
        <location evidence="1">Membrane</location>
        <topology evidence="1">Multi-pass membrane protein</topology>
    </subcellularLocation>
</comment>
<dbReference type="GO" id="GO:0015086">
    <property type="term" value="F:cadmium ion transmembrane transporter activity"/>
    <property type="evidence" value="ECO:0007669"/>
    <property type="project" value="TreeGrafter"/>
</dbReference>
<evidence type="ECO:0000256" key="1">
    <source>
        <dbReference type="ARBA" id="ARBA00004141"/>
    </source>
</evidence>
<evidence type="ECO:0000259" key="10">
    <source>
        <dbReference type="Pfam" id="PF16916"/>
    </source>
</evidence>
<keyword evidence="3" id="KW-0813">Transport</keyword>
<dbReference type="InterPro" id="IPR036105">
    <property type="entry name" value="DiNase_FeMo-co_biosyn_sf"/>
</dbReference>
<dbReference type="InterPro" id="IPR058533">
    <property type="entry name" value="Cation_efflux_TM"/>
</dbReference>
<dbReference type="InterPro" id="IPR036837">
    <property type="entry name" value="Cation_efflux_CTD_sf"/>
</dbReference>
<dbReference type="Pfam" id="PF16916">
    <property type="entry name" value="ZT_dimer"/>
    <property type="match status" value="1"/>
</dbReference>
<evidence type="ECO:0000313" key="11">
    <source>
        <dbReference type="EMBL" id="KAF1083978.1"/>
    </source>
</evidence>
<dbReference type="Pfam" id="PF02579">
    <property type="entry name" value="Nitro_FeMo-Co"/>
    <property type="match status" value="1"/>
</dbReference>
<dbReference type="EMBL" id="LSRS01000008">
    <property type="protein sequence ID" value="KAF1083978.1"/>
    <property type="molecule type" value="Genomic_DNA"/>
</dbReference>
<dbReference type="GO" id="GO:0005886">
    <property type="term" value="C:plasma membrane"/>
    <property type="evidence" value="ECO:0007669"/>
    <property type="project" value="TreeGrafter"/>
</dbReference>
<dbReference type="GO" id="GO:0015093">
    <property type="term" value="F:ferrous iron transmembrane transporter activity"/>
    <property type="evidence" value="ECO:0007669"/>
    <property type="project" value="TreeGrafter"/>
</dbReference>
<dbReference type="SUPFAM" id="SSF53146">
    <property type="entry name" value="Nitrogenase accessory factor-like"/>
    <property type="match status" value="1"/>
</dbReference>
<accession>A0A9D2WML4</accession>
<name>A0A9D2WML4_9FIRM</name>
<dbReference type="GO" id="GO:0015341">
    <property type="term" value="F:zinc efflux antiporter activity"/>
    <property type="evidence" value="ECO:0007669"/>
    <property type="project" value="TreeGrafter"/>
</dbReference>
<gene>
    <name evidence="11" type="ORF">SPSYN_02890</name>
</gene>
<feature type="transmembrane region" description="Helical" evidence="7">
    <location>
        <begin position="156"/>
        <end position="176"/>
    </location>
</feature>
<dbReference type="GO" id="GO:0006882">
    <property type="term" value="P:intracellular zinc ion homeostasis"/>
    <property type="evidence" value="ECO:0007669"/>
    <property type="project" value="TreeGrafter"/>
</dbReference>
<organism evidence="11 12">
    <name type="scientific">Sporotomaculum syntrophicum</name>
    <dbReference type="NCBI Taxonomy" id="182264"/>
    <lineage>
        <taxon>Bacteria</taxon>
        <taxon>Bacillati</taxon>
        <taxon>Bacillota</taxon>
        <taxon>Clostridia</taxon>
        <taxon>Eubacteriales</taxon>
        <taxon>Desulfallaceae</taxon>
        <taxon>Sporotomaculum</taxon>
    </lineage>
</organism>
<evidence type="ECO:0000313" key="12">
    <source>
        <dbReference type="Proteomes" id="UP000798488"/>
    </source>
</evidence>
<dbReference type="InterPro" id="IPR002524">
    <property type="entry name" value="Cation_efflux"/>
</dbReference>
<feature type="transmembrane region" description="Helical" evidence="7">
    <location>
        <begin position="48"/>
        <end position="65"/>
    </location>
</feature>
<feature type="domain" description="Cation efflux protein transmembrane" evidence="8">
    <location>
        <begin position="19"/>
        <end position="207"/>
    </location>
</feature>
<evidence type="ECO:0000256" key="7">
    <source>
        <dbReference type="SAM" id="Phobius"/>
    </source>
</evidence>
<feature type="transmembrane region" description="Helical" evidence="7">
    <location>
        <begin position="85"/>
        <end position="106"/>
    </location>
</feature>
<reference evidence="11" key="1">
    <citation type="submission" date="2016-02" db="EMBL/GenBank/DDBJ databases">
        <title>Draft Genome Sequence of Sporotomaculum syntrophicum Strain FB, a Syntrophic Benzoate Degrader.</title>
        <authorList>
            <person name="Nobu M.K."/>
            <person name="Narihiro T."/>
            <person name="Qiu Y.-L."/>
            <person name="Ohashi A."/>
            <person name="Liu W.-T."/>
            <person name="Yuji S."/>
        </authorList>
    </citation>
    <scope>NUCLEOTIDE SEQUENCE</scope>
    <source>
        <strain evidence="11">FB</strain>
    </source>
</reference>
<dbReference type="Pfam" id="PF01545">
    <property type="entry name" value="Cation_efflux"/>
    <property type="match status" value="1"/>
</dbReference>
<evidence type="ECO:0000256" key="2">
    <source>
        <dbReference type="ARBA" id="ARBA00008114"/>
    </source>
</evidence>
<dbReference type="InterPro" id="IPR003731">
    <property type="entry name" value="Di-Nase_FeMo-co_biosynth"/>
</dbReference>
<dbReference type="SUPFAM" id="SSF160240">
    <property type="entry name" value="Cation efflux protein cytoplasmic domain-like"/>
    <property type="match status" value="1"/>
</dbReference>
<dbReference type="InterPro" id="IPR050291">
    <property type="entry name" value="CDF_Transporter"/>
</dbReference>
<dbReference type="PANTHER" id="PTHR43840:SF15">
    <property type="entry name" value="MITOCHONDRIAL METAL TRANSPORTER 1-RELATED"/>
    <property type="match status" value="1"/>
</dbReference>
<dbReference type="Proteomes" id="UP000798488">
    <property type="component" value="Unassembled WGS sequence"/>
</dbReference>
<keyword evidence="12" id="KW-1185">Reference proteome</keyword>
<protein>
    <submittedName>
        <fullName evidence="11">Cation efflux system protein</fullName>
    </submittedName>
</protein>
<keyword evidence="4 7" id="KW-0812">Transmembrane</keyword>
<keyword evidence="5 7" id="KW-1133">Transmembrane helix</keyword>
<dbReference type="NCBIfam" id="TIGR01297">
    <property type="entry name" value="CDF"/>
    <property type="match status" value="1"/>
</dbReference>